<reference evidence="1 2" key="1">
    <citation type="journal article" date="2019" name="Sci. Rep.">
        <title>Orb-weaving spider Araneus ventricosus genome elucidates the spidroin gene catalogue.</title>
        <authorList>
            <person name="Kono N."/>
            <person name="Nakamura H."/>
            <person name="Ohtoshi R."/>
            <person name="Moran D.A.P."/>
            <person name="Shinohara A."/>
            <person name="Yoshida Y."/>
            <person name="Fujiwara M."/>
            <person name="Mori M."/>
            <person name="Tomita M."/>
            <person name="Arakawa K."/>
        </authorList>
    </citation>
    <scope>NUCLEOTIDE SEQUENCE [LARGE SCALE GENOMIC DNA]</scope>
</reference>
<name>A0A4Y2ATT1_ARAVE</name>
<dbReference type="Gene3D" id="3.30.420.10">
    <property type="entry name" value="Ribonuclease H-like superfamily/Ribonuclease H"/>
    <property type="match status" value="1"/>
</dbReference>
<gene>
    <name evidence="1" type="ORF">AVEN_263636_1</name>
</gene>
<proteinExistence type="predicted"/>
<protein>
    <submittedName>
        <fullName evidence="1">Uncharacterized protein</fullName>
    </submittedName>
</protein>
<evidence type="ECO:0000313" key="2">
    <source>
        <dbReference type="Proteomes" id="UP000499080"/>
    </source>
</evidence>
<organism evidence="1 2">
    <name type="scientific">Araneus ventricosus</name>
    <name type="common">Orbweaver spider</name>
    <name type="synonym">Epeira ventricosa</name>
    <dbReference type="NCBI Taxonomy" id="182803"/>
    <lineage>
        <taxon>Eukaryota</taxon>
        <taxon>Metazoa</taxon>
        <taxon>Ecdysozoa</taxon>
        <taxon>Arthropoda</taxon>
        <taxon>Chelicerata</taxon>
        <taxon>Arachnida</taxon>
        <taxon>Araneae</taxon>
        <taxon>Araneomorphae</taxon>
        <taxon>Entelegynae</taxon>
        <taxon>Araneoidea</taxon>
        <taxon>Araneidae</taxon>
        <taxon>Araneus</taxon>
    </lineage>
</organism>
<dbReference type="Proteomes" id="UP000499080">
    <property type="component" value="Unassembled WGS sequence"/>
</dbReference>
<evidence type="ECO:0000313" key="1">
    <source>
        <dbReference type="EMBL" id="GBL82536.1"/>
    </source>
</evidence>
<dbReference type="GO" id="GO:0003676">
    <property type="term" value="F:nucleic acid binding"/>
    <property type="evidence" value="ECO:0007669"/>
    <property type="project" value="InterPro"/>
</dbReference>
<dbReference type="InterPro" id="IPR036397">
    <property type="entry name" value="RNaseH_sf"/>
</dbReference>
<dbReference type="EMBL" id="BGPR01000029">
    <property type="protein sequence ID" value="GBL82536.1"/>
    <property type="molecule type" value="Genomic_DNA"/>
</dbReference>
<comment type="caution">
    <text evidence="1">The sequence shown here is derived from an EMBL/GenBank/DDBJ whole genome shotgun (WGS) entry which is preliminary data.</text>
</comment>
<dbReference type="AlphaFoldDB" id="A0A4Y2ATT1"/>
<sequence length="118" mass="13675">MAEVVAIRLAVTYIIERLLRQAKTILNSRSALMSLTSVHERRVIINEIKDNIKKYLGDIQLICIWAHREFEGNEHANQLTKMASTKDYVDFSFCPPRIQIKNASWRKKSVDMATTLVR</sequence>
<dbReference type="OrthoDB" id="8058917at2759"/>
<accession>A0A4Y2ATT1</accession>
<keyword evidence="2" id="KW-1185">Reference proteome</keyword>